<dbReference type="SUPFAM" id="SSF51197">
    <property type="entry name" value="Clavaminate synthase-like"/>
    <property type="match status" value="1"/>
</dbReference>
<dbReference type="Proteomes" id="UP000001357">
    <property type="component" value="Unassembled WGS sequence"/>
</dbReference>
<dbReference type="GO" id="GO:0106140">
    <property type="term" value="F:P-TEFb complex binding"/>
    <property type="evidence" value="ECO:0000318"/>
    <property type="project" value="GO_Central"/>
</dbReference>
<dbReference type="InterPro" id="IPR041667">
    <property type="entry name" value="Cupin_8"/>
</dbReference>
<organism evidence="3 4">
    <name type="scientific">Monosiga brevicollis</name>
    <name type="common">Choanoflagellate</name>
    <dbReference type="NCBI Taxonomy" id="81824"/>
    <lineage>
        <taxon>Eukaryota</taxon>
        <taxon>Choanoflagellata</taxon>
        <taxon>Craspedida</taxon>
        <taxon>Salpingoecidae</taxon>
        <taxon>Monosiga</taxon>
    </lineage>
</organism>
<dbReference type="SMART" id="SM00558">
    <property type="entry name" value="JmjC"/>
    <property type="match status" value="1"/>
</dbReference>
<feature type="domain" description="JmjC" evidence="2">
    <location>
        <begin position="228"/>
        <end position="398"/>
    </location>
</feature>
<dbReference type="Gene3D" id="1.25.40.10">
    <property type="entry name" value="Tetratricopeptide repeat domain"/>
    <property type="match status" value="1"/>
</dbReference>
<proteinExistence type="predicted"/>
<dbReference type="PANTHER" id="PTHR12480:SF22">
    <property type="entry name" value="JMJC DOMAIN-CONTAINING PROTEIN"/>
    <property type="match status" value="1"/>
</dbReference>
<evidence type="ECO:0000256" key="1">
    <source>
        <dbReference type="SAM" id="SignalP"/>
    </source>
</evidence>
<sequence>MARVWYMGLCVLLLSGSGAVLGDAAGSKHVRWQRELEALRDGELNEQRAQQLVANLDQLHEYDPVMHLGAELEAQGFLAAALECYDHAVGLDQSRPEAVLAAAVVLAKQGLHVTAQEILDMVAPAPMSPALHTLLSHTRANLEATAADHARAQAAWAAANATTRRSDRLQLRPVDVLTRITDATYAAYYARQGVPFVLRSPAWNATASIQQTARYQSLQSVWEALVNTTTADVDMADAWPSFARGDVLAHVPMAQYSLHWPSLFLGDERARSALHVDAYCSHFFMTQLVGRKRWIIFPASDTFLLGRNYASAQFPLSWADVTIEGSELDMADDVLAAHPGLRLARPYQIILEPGDTLFVPGQSAHMVANLASPTMAVSGNYVDATNQACVEASLAHSGALHPEHARLRTHLIELQRI</sequence>
<dbReference type="InterPro" id="IPR011990">
    <property type="entry name" value="TPR-like_helical_dom_sf"/>
</dbReference>
<dbReference type="GeneID" id="5891786"/>
<dbReference type="InterPro" id="IPR050910">
    <property type="entry name" value="JMJD6_ArgDemeth/LysHydrox"/>
</dbReference>
<dbReference type="EMBL" id="CH991554">
    <property type="protein sequence ID" value="EDQ88419.1"/>
    <property type="molecule type" value="Genomic_DNA"/>
</dbReference>
<dbReference type="InParanoid" id="A9V1D0"/>
<accession>A9V1D0</accession>
<dbReference type="GO" id="GO:0005737">
    <property type="term" value="C:cytoplasm"/>
    <property type="evidence" value="ECO:0000318"/>
    <property type="project" value="GO_Central"/>
</dbReference>
<evidence type="ECO:0000313" key="3">
    <source>
        <dbReference type="EMBL" id="EDQ88419.1"/>
    </source>
</evidence>
<dbReference type="PANTHER" id="PTHR12480">
    <property type="entry name" value="ARGININE DEMETHYLASE AND LYSYL-HYDROXYLASE JMJD"/>
    <property type="match status" value="1"/>
</dbReference>
<dbReference type="PROSITE" id="PS51184">
    <property type="entry name" value="JMJC"/>
    <property type="match status" value="1"/>
</dbReference>
<keyword evidence="1" id="KW-0732">Signal</keyword>
<dbReference type="SUPFAM" id="SSF48452">
    <property type="entry name" value="TPR-like"/>
    <property type="match status" value="1"/>
</dbReference>
<dbReference type="GO" id="GO:0005634">
    <property type="term" value="C:nucleus"/>
    <property type="evidence" value="ECO:0000318"/>
    <property type="project" value="GO_Central"/>
</dbReference>
<dbReference type="RefSeq" id="XP_001746523.1">
    <property type="nucleotide sequence ID" value="XM_001746471.1"/>
</dbReference>
<dbReference type="GO" id="GO:0033749">
    <property type="term" value="F:histone H4R3 demethylase activity"/>
    <property type="evidence" value="ECO:0000318"/>
    <property type="project" value="GO_Central"/>
</dbReference>
<evidence type="ECO:0000313" key="4">
    <source>
        <dbReference type="Proteomes" id="UP000001357"/>
    </source>
</evidence>
<dbReference type="STRING" id="81824.A9V1D0"/>
<protein>
    <recommendedName>
        <fullName evidence="2">JmjC domain-containing protein</fullName>
    </recommendedName>
</protein>
<keyword evidence="4" id="KW-1185">Reference proteome</keyword>
<dbReference type="AlphaFoldDB" id="A9V1D0"/>
<dbReference type="InterPro" id="IPR003347">
    <property type="entry name" value="JmjC_dom"/>
</dbReference>
<evidence type="ECO:0000259" key="2">
    <source>
        <dbReference type="PROSITE" id="PS51184"/>
    </source>
</evidence>
<dbReference type="KEGG" id="mbr:MONBRDRAFT_26102"/>
<dbReference type="Pfam" id="PF13621">
    <property type="entry name" value="Cupin_8"/>
    <property type="match status" value="1"/>
</dbReference>
<name>A9V1D0_MONBE</name>
<dbReference type="Gene3D" id="2.60.120.650">
    <property type="entry name" value="Cupin"/>
    <property type="match status" value="1"/>
</dbReference>
<feature type="chain" id="PRO_5002744583" description="JmjC domain-containing protein" evidence="1">
    <location>
        <begin position="23"/>
        <end position="417"/>
    </location>
</feature>
<reference evidence="3 4" key="1">
    <citation type="journal article" date="2008" name="Nature">
        <title>The genome of the choanoflagellate Monosiga brevicollis and the origin of metazoans.</title>
        <authorList>
            <consortium name="JGI Sequencing"/>
            <person name="King N."/>
            <person name="Westbrook M.J."/>
            <person name="Young S.L."/>
            <person name="Kuo A."/>
            <person name="Abedin M."/>
            <person name="Chapman J."/>
            <person name="Fairclough S."/>
            <person name="Hellsten U."/>
            <person name="Isogai Y."/>
            <person name="Letunic I."/>
            <person name="Marr M."/>
            <person name="Pincus D."/>
            <person name="Putnam N."/>
            <person name="Rokas A."/>
            <person name="Wright K.J."/>
            <person name="Zuzow R."/>
            <person name="Dirks W."/>
            <person name="Good M."/>
            <person name="Goodstein D."/>
            <person name="Lemons D."/>
            <person name="Li W."/>
            <person name="Lyons J.B."/>
            <person name="Morris A."/>
            <person name="Nichols S."/>
            <person name="Richter D.J."/>
            <person name="Salamov A."/>
            <person name="Bork P."/>
            <person name="Lim W.A."/>
            <person name="Manning G."/>
            <person name="Miller W.T."/>
            <person name="McGinnis W."/>
            <person name="Shapiro H."/>
            <person name="Tjian R."/>
            <person name="Grigoriev I.V."/>
            <person name="Rokhsar D."/>
        </authorList>
    </citation>
    <scope>NUCLEOTIDE SEQUENCE [LARGE SCALE GENOMIC DNA]</scope>
    <source>
        <strain evidence="4">MX1 / ATCC 50154</strain>
    </source>
</reference>
<feature type="signal peptide" evidence="1">
    <location>
        <begin position="1"/>
        <end position="22"/>
    </location>
</feature>
<gene>
    <name evidence="3" type="ORF">MONBRDRAFT_26102</name>
</gene>